<dbReference type="AlphaFoldDB" id="A0A2Z6NFN1"/>
<protein>
    <submittedName>
        <fullName evidence="1">Uncharacterized protein</fullName>
    </submittedName>
</protein>
<evidence type="ECO:0000313" key="2">
    <source>
        <dbReference type="Proteomes" id="UP000242715"/>
    </source>
</evidence>
<proteinExistence type="predicted"/>
<gene>
    <name evidence="1" type="ORF">TSUD_18790</name>
</gene>
<sequence length="133" mass="15840">MMEFKSKVQFQRQSKQPRKSFIANKKRKFISIDVVVKKVKVESQQQQQREEKIDVQIAPCKTVTNLFVNDPQVKKTLSSWRQMIKRNCDQVDPREMARRNIEKITNTARLDENIGLMDDFYKLIDHTQQNDII</sequence>
<accession>A0A2Z6NFN1</accession>
<name>A0A2Z6NFN1_TRISU</name>
<dbReference type="EMBL" id="DF973427">
    <property type="protein sequence ID" value="GAU30499.1"/>
    <property type="molecule type" value="Genomic_DNA"/>
</dbReference>
<organism evidence="1 2">
    <name type="scientific">Trifolium subterraneum</name>
    <name type="common">Subterranean clover</name>
    <dbReference type="NCBI Taxonomy" id="3900"/>
    <lineage>
        <taxon>Eukaryota</taxon>
        <taxon>Viridiplantae</taxon>
        <taxon>Streptophyta</taxon>
        <taxon>Embryophyta</taxon>
        <taxon>Tracheophyta</taxon>
        <taxon>Spermatophyta</taxon>
        <taxon>Magnoliopsida</taxon>
        <taxon>eudicotyledons</taxon>
        <taxon>Gunneridae</taxon>
        <taxon>Pentapetalae</taxon>
        <taxon>rosids</taxon>
        <taxon>fabids</taxon>
        <taxon>Fabales</taxon>
        <taxon>Fabaceae</taxon>
        <taxon>Papilionoideae</taxon>
        <taxon>50 kb inversion clade</taxon>
        <taxon>NPAAA clade</taxon>
        <taxon>Hologalegina</taxon>
        <taxon>IRL clade</taxon>
        <taxon>Trifolieae</taxon>
        <taxon>Trifolium</taxon>
    </lineage>
</organism>
<reference evidence="2" key="1">
    <citation type="journal article" date="2017" name="Front. Plant Sci.">
        <title>Climate Clever Clovers: New Paradigm to Reduce the Environmental Footprint of Ruminants by Breeding Low Methanogenic Forages Utilizing Haplotype Variation.</title>
        <authorList>
            <person name="Kaur P."/>
            <person name="Appels R."/>
            <person name="Bayer P.E."/>
            <person name="Keeble-Gagnere G."/>
            <person name="Wang J."/>
            <person name="Hirakawa H."/>
            <person name="Shirasawa K."/>
            <person name="Vercoe P."/>
            <person name="Stefanova K."/>
            <person name="Durmic Z."/>
            <person name="Nichols P."/>
            <person name="Revell C."/>
            <person name="Isobe S.N."/>
            <person name="Edwards D."/>
            <person name="Erskine W."/>
        </authorList>
    </citation>
    <scope>NUCLEOTIDE SEQUENCE [LARGE SCALE GENOMIC DNA]</scope>
    <source>
        <strain evidence="2">cv. Daliak</strain>
    </source>
</reference>
<evidence type="ECO:0000313" key="1">
    <source>
        <dbReference type="EMBL" id="GAU30499.1"/>
    </source>
</evidence>
<dbReference type="Proteomes" id="UP000242715">
    <property type="component" value="Unassembled WGS sequence"/>
</dbReference>
<keyword evidence="2" id="KW-1185">Reference proteome</keyword>